<feature type="signal peptide" evidence="5">
    <location>
        <begin position="1"/>
        <end position="21"/>
    </location>
</feature>
<dbReference type="GO" id="GO:0008233">
    <property type="term" value="F:peptidase activity"/>
    <property type="evidence" value="ECO:0007669"/>
    <property type="project" value="UniProtKB-KW"/>
</dbReference>
<dbReference type="SUPFAM" id="SSF56935">
    <property type="entry name" value="Porins"/>
    <property type="match status" value="1"/>
</dbReference>
<dbReference type="SUPFAM" id="SSF48452">
    <property type="entry name" value="TPR-like"/>
    <property type="match status" value="1"/>
</dbReference>
<dbReference type="Pfam" id="PF04773">
    <property type="entry name" value="FecR"/>
    <property type="match status" value="1"/>
</dbReference>
<dbReference type="InterPro" id="IPR006860">
    <property type="entry name" value="FecR"/>
</dbReference>
<organism evidence="7 8">
    <name type="scientific">Usitatibacter rugosus</name>
    <dbReference type="NCBI Taxonomy" id="2732067"/>
    <lineage>
        <taxon>Bacteria</taxon>
        <taxon>Pseudomonadati</taxon>
        <taxon>Pseudomonadota</taxon>
        <taxon>Betaproteobacteria</taxon>
        <taxon>Nitrosomonadales</taxon>
        <taxon>Usitatibacteraceae</taxon>
        <taxon>Usitatibacter</taxon>
    </lineage>
</organism>
<name>A0A6M4GSS6_9PROT</name>
<dbReference type="PROSITE" id="PS50005">
    <property type="entry name" value="TPR"/>
    <property type="match status" value="4"/>
</dbReference>
<feature type="repeat" description="TPR" evidence="4">
    <location>
        <begin position="367"/>
        <end position="400"/>
    </location>
</feature>
<keyword evidence="4" id="KW-0802">TPR repeat</keyword>
<dbReference type="SMART" id="SM00028">
    <property type="entry name" value="TPR"/>
    <property type="match status" value="5"/>
</dbReference>
<evidence type="ECO:0000256" key="4">
    <source>
        <dbReference type="PROSITE-ProRule" id="PRU00339"/>
    </source>
</evidence>
<dbReference type="EC" id="3.4.-.-" evidence="7"/>
<dbReference type="InterPro" id="IPR036942">
    <property type="entry name" value="Beta-barrel_TonB_sf"/>
</dbReference>
<feature type="repeat" description="TPR" evidence="4">
    <location>
        <begin position="435"/>
        <end position="468"/>
    </location>
</feature>
<accession>A0A6M4GSS6</accession>
<dbReference type="AlphaFoldDB" id="A0A6M4GSS6"/>
<dbReference type="Proteomes" id="UP000501534">
    <property type="component" value="Chromosome"/>
</dbReference>
<evidence type="ECO:0000256" key="5">
    <source>
        <dbReference type="SAM" id="SignalP"/>
    </source>
</evidence>
<keyword evidence="8" id="KW-1185">Reference proteome</keyword>
<evidence type="ECO:0000256" key="2">
    <source>
        <dbReference type="ARBA" id="ARBA00023136"/>
    </source>
</evidence>
<evidence type="ECO:0000256" key="3">
    <source>
        <dbReference type="ARBA" id="ARBA00023237"/>
    </source>
</evidence>
<dbReference type="Pfam" id="PF13432">
    <property type="entry name" value="TPR_16"/>
    <property type="match status" value="2"/>
</dbReference>
<dbReference type="Gene3D" id="1.25.40.10">
    <property type="entry name" value="Tetratricopeptide repeat domain"/>
    <property type="match status" value="1"/>
</dbReference>
<evidence type="ECO:0000256" key="1">
    <source>
        <dbReference type="ARBA" id="ARBA00004442"/>
    </source>
</evidence>
<dbReference type="GO" id="GO:0009279">
    <property type="term" value="C:cell outer membrane"/>
    <property type="evidence" value="ECO:0007669"/>
    <property type="project" value="UniProtKB-SubCell"/>
</dbReference>
<keyword evidence="5" id="KW-0732">Signal</keyword>
<feature type="domain" description="FecR protein" evidence="6">
    <location>
        <begin position="61"/>
        <end position="155"/>
    </location>
</feature>
<dbReference type="EMBL" id="CP053069">
    <property type="protein sequence ID" value="QJR10156.1"/>
    <property type="molecule type" value="Genomic_DNA"/>
</dbReference>
<feature type="chain" id="PRO_5026743625" evidence="5">
    <location>
        <begin position="22"/>
        <end position="1108"/>
    </location>
</feature>
<dbReference type="KEGG" id="uru:DSM104443_01210"/>
<comment type="subcellular location">
    <subcellularLocation>
        <location evidence="1">Cell outer membrane</location>
    </subcellularLocation>
</comment>
<keyword evidence="3" id="KW-0998">Cell outer membrane</keyword>
<evidence type="ECO:0000313" key="8">
    <source>
        <dbReference type="Proteomes" id="UP000501534"/>
    </source>
</evidence>
<reference evidence="7 8" key="1">
    <citation type="submission" date="2020-04" db="EMBL/GenBank/DDBJ databases">
        <title>Usitatibacter rugosus gen. nov., sp. nov. and Usitatibacter palustris sp. nov., novel members of Usitatibacteraceae fam. nov. within the order Nitrosomonadales isolated from soil.</title>
        <authorList>
            <person name="Huber K.J."/>
            <person name="Neumann-Schaal M."/>
            <person name="Geppert A."/>
            <person name="Luckner M."/>
            <person name="Wanner G."/>
            <person name="Overmann J."/>
        </authorList>
    </citation>
    <scope>NUCLEOTIDE SEQUENCE [LARGE SCALE GENOMIC DNA]</scope>
    <source>
        <strain evidence="7 8">0125_3</strain>
    </source>
</reference>
<feature type="repeat" description="TPR" evidence="4">
    <location>
        <begin position="401"/>
        <end position="434"/>
    </location>
</feature>
<gene>
    <name evidence="7" type="primary">bepA_3</name>
    <name evidence="7" type="ORF">DSM104443_01210</name>
</gene>
<sequence length="1108" mass="121072">MTNLIRWMGACAALAVAPAFAQAPAAAEIVSVEGKGEYREAAQASWNAAKTKQGLFPSNFVRTLDLSRMAILFADRTQMRLAPNSLLQIKEAGKGPDAKTTVNLNAGRSWMQSKSAPQNLRVETPTAVAAIRGTDWEMAVEPDGRSTLSVFSGEVDLSNEFGSVNVRRGEQAVAEKGKAPVKLQVVVSRDRIQWVSSVTVDPERYAGTRGLDLPAAYAKVQRDIEQPGTPPEAFLLYADFEAYRGDLGRAERVLQAGLGKFPGDARLAAASARLAMLAGEGPKALALARQAVQSAPSSVEAALALGDAARLEGLARESADAYQRAIDLAVGDARGWHGLGVLEAERDNLRRGRSLLAKAITLDPNRAETYSESGTAATSAAAYAEARSAFDRALAMQPENYVAWTGQGILELRTGNVDAAIEALLKATLIEPRYSRGHVYLAVAYYQAERKGPALDELKRAAETDPNDPLPHILAAQIRIDAIEPAAAAAEAGEALKRIPYLKSLDAIGDNQKGIANVGSALAFMGLEDWSRGAAHDSYIPFWGASHLFLADRYPGAFDRRSELMQGFLSEPLSFGASNRFQALVPAPGHHATASLRVNQSDDVSLVEPVLTANGLSTAGSMPFSYFVEGIGTRIEPGNTDFDATAKTFTVALGAKPTSELSLFLYANRLDADVELGKRDATGEFGKIDGYASRIDIGARYSPSANVAWWVKAGAGKEDSDYDTRGFVELPGQALERLSAFKTKPEARDAALRQTWRVRDAMEITWGAEYSRREEPKTLVRDTGLHFVGATVPQESLDQTDIDRMKSVYAIGRFGKGAFVADIGLGWRDYTKDRDILVMQPQGNTPFEEHYKVRGTDPMGGFVWKPFDGQTLRAACRRWVRPVALDTLMPVAIAGIPLEDQLVFAGGTLRQCRAQWEWAISERSFFNAHYEESRIQNLVSPLDGILNTRTDITNLDRLRNRVLTPPGRPDELEDTPVYAEGLAKRTHAAYERILGAGFAARAHYTYTDSENTDPLFPGRKIPWLARHHADLGLTWAPGRHIFVTLQAAWRSQRYSDEANFVPVPQGWDARFNVFMESPDKRWAVEVYGFNLAKKEQSDVFGAVASWRF</sequence>
<dbReference type="Gene3D" id="2.40.170.20">
    <property type="entry name" value="TonB-dependent receptor, beta-barrel domain"/>
    <property type="match status" value="1"/>
</dbReference>
<proteinExistence type="predicted"/>
<evidence type="ECO:0000259" key="6">
    <source>
        <dbReference type="Pfam" id="PF04773"/>
    </source>
</evidence>
<keyword evidence="7" id="KW-0645">Protease</keyword>
<dbReference type="InterPro" id="IPR011990">
    <property type="entry name" value="TPR-like_helical_dom_sf"/>
</dbReference>
<dbReference type="PANTHER" id="PTHR38731">
    <property type="entry name" value="LIPL45-RELATED LIPOPROTEIN-RELATED"/>
    <property type="match status" value="1"/>
</dbReference>
<dbReference type="Gene3D" id="2.60.120.1440">
    <property type="match status" value="1"/>
</dbReference>
<protein>
    <submittedName>
        <fullName evidence="7">Beta-barrel assembly-enhancing protease</fullName>
        <ecNumber evidence="7">3.4.-.-</ecNumber>
    </submittedName>
</protein>
<keyword evidence="2" id="KW-0472">Membrane</keyword>
<evidence type="ECO:0000313" key="7">
    <source>
        <dbReference type="EMBL" id="QJR10156.1"/>
    </source>
</evidence>
<dbReference type="RefSeq" id="WP_171090467.1">
    <property type="nucleotide sequence ID" value="NZ_CP053069.1"/>
</dbReference>
<dbReference type="GO" id="GO:0006508">
    <property type="term" value="P:proteolysis"/>
    <property type="evidence" value="ECO:0007669"/>
    <property type="project" value="UniProtKB-KW"/>
</dbReference>
<feature type="repeat" description="TPR" evidence="4">
    <location>
        <begin position="333"/>
        <end position="366"/>
    </location>
</feature>
<keyword evidence="7" id="KW-0378">Hydrolase</keyword>
<dbReference type="InterPro" id="IPR019734">
    <property type="entry name" value="TPR_rpt"/>
</dbReference>